<keyword evidence="3" id="KW-1185">Reference proteome</keyword>
<dbReference type="EMBL" id="LDOU01000006">
    <property type="protein sequence ID" value="KLV10158.1"/>
    <property type="molecule type" value="Genomic_DNA"/>
</dbReference>
<name>A0A0J1HEW2_9GAMM</name>
<dbReference type="OrthoDB" id="5887304at2"/>
<comment type="caution">
    <text evidence="2">The sequence shown here is derived from an EMBL/GenBank/DDBJ whole genome shotgun (WGS) entry which is preliminary data.</text>
</comment>
<evidence type="ECO:0000313" key="3">
    <source>
        <dbReference type="Proteomes" id="UP000035909"/>
    </source>
</evidence>
<dbReference type="AlphaFoldDB" id="A0A0J1HEW2"/>
<dbReference type="RefSeq" id="WP_047884321.1">
    <property type="nucleotide sequence ID" value="NZ_LDOU01000006.1"/>
</dbReference>
<protein>
    <submittedName>
        <fullName evidence="2">Uncharacterized protein</fullName>
    </submittedName>
</protein>
<feature type="coiled-coil region" evidence="1">
    <location>
        <begin position="72"/>
        <end position="99"/>
    </location>
</feature>
<reference evidence="2 3" key="1">
    <citation type="submission" date="2015-05" db="EMBL/GenBank/DDBJ databases">
        <title>Photobacterium galathea sp. nov.</title>
        <authorList>
            <person name="Machado H."/>
            <person name="Gram L."/>
        </authorList>
    </citation>
    <scope>NUCLEOTIDE SEQUENCE [LARGE SCALE GENOMIC DNA]</scope>
    <source>
        <strain evidence="2 3">DSM 22954</strain>
    </source>
</reference>
<sequence length="100" mass="11678">MFAKHRAYVLAKKKRPKAQVTINPTGNIHIDVKDEKKALDGDFEDLSFQKNGKVTILVCQKHSKQKQHCWRIELSDEDAKELTRLINEAEDEFEILMRDL</sequence>
<proteinExistence type="predicted"/>
<gene>
    <name evidence="2" type="ORF">ABT57_06145</name>
</gene>
<dbReference type="PATRIC" id="fig|320778.3.peg.1327"/>
<dbReference type="Proteomes" id="UP000035909">
    <property type="component" value="Unassembled WGS sequence"/>
</dbReference>
<evidence type="ECO:0000313" key="2">
    <source>
        <dbReference type="EMBL" id="KLV10158.1"/>
    </source>
</evidence>
<keyword evidence="1" id="KW-0175">Coiled coil</keyword>
<accession>A0A0J1HEW2</accession>
<organism evidence="2 3">
    <name type="scientific">Photobacterium ganghwense</name>
    <dbReference type="NCBI Taxonomy" id="320778"/>
    <lineage>
        <taxon>Bacteria</taxon>
        <taxon>Pseudomonadati</taxon>
        <taxon>Pseudomonadota</taxon>
        <taxon>Gammaproteobacteria</taxon>
        <taxon>Vibrionales</taxon>
        <taxon>Vibrionaceae</taxon>
        <taxon>Photobacterium</taxon>
    </lineage>
</organism>
<evidence type="ECO:0000256" key="1">
    <source>
        <dbReference type="SAM" id="Coils"/>
    </source>
</evidence>